<feature type="compositionally biased region" description="Basic and acidic residues" evidence="5">
    <location>
        <begin position="212"/>
        <end position="226"/>
    </location>
</feature>
<proteinExistence type="predicted"/>
<feature type="domain" description="ENTH" evidence="6">
    <location>
        <begin position="26"/>
        <end position="159"/>
    </location>
</feature>
<dbReference type="CDD" id="cd03571">
    <property type="entry name" value="ENTH"/>
    <property type="match status" value="1"/>
</dbReference>
<dbReference type="SMART" id="SM00273">
    <property type="entry name" value="ENTH"/>
    <property type="match status" value="1"/>
</dbReference>
<evidence type="ECO:0000256" key="1">
    <source>
        <dbReference type="ARBA" id="ARBA00004132"/>
    </source>
</evidence>
<dbReference type="GO" id="GO:0030125">
    <property type="term" value="C:clathrin vesicle coat"/>
    <property type="evidence" value="ECO:0007669"/>
    <property type="project" value="TreeGrafter"/>
</dbReference>
<dbReference type="InterPro" id="IPR013809">
    <property type="entry name" value="ENTH"/>
</dbReference>
<dbReference type="Gene3D" id="1.25.40.90">
    <property type="match status" value="1"/>
</dbReference>
<dbReference type="PANTHER" id="PTHR12276:SF95">
    <property type="entry name" value="ENTH_VHS FAMILY PROTEIN"/>
    <property type="match status" value="1"/>
</dbReference>
<dbReference type="GO" id="GO:0005768">
    <property type="term" value="C:endosome"/>
    <property type="evidence" value="ECO:0007669"/>
    <property type="project" value="TreeGrafter"/>
</dbReference>
<dbReference type="GO" id="GO:0005543">
    <property type="term" value="F:phospholipid binding"/>
    <property type="evidence" value="ECO:0007669"/>
    <property type="project" value="TreeGrafter"/>
</dbReference>
<comment type="subcellular location">
    <subcellularLocation>
        <location evidence="1">Cytoplasmic vesicle</location>
        <location evidence="1">Clathrin-coated vesicle</location>
    </subcellularLocation>
    <subcellularLocation>
        <location evidence="2">Golgi apparatus</location>
    </subcellularLocation>
</comment>
<evidence type="ECO:0000313" key="7">
    <source>
        <dbReference type="EMBL" id="MPA31609.1"/>
    </source>
</evidence>
<dbReference type="SUPFAM" id="SSF48464">
    <property type="entry name" value="ENTH/VHS domain"/>
    <property type="match status" value="1"/>
</dbReference>
<organism evidence="7">
    <name type="scientific">Davidia involucrata</name>
    <name type="common">Dove tree</name>
    <dbReference type="NCBI Taxonomy" id="16924"/>
    <lineage>
        <taxon>Eukaryota</taxon>
        <taxon>Viridiplantae</taxon>
        <taxon>Streptophyta</taxon>
        <taxon>Embryophyta</taxon>
        <taxon>Tracheophyta</taxon>
        <taxon>Spermatophyta</taxon>
        <taxon>Magnoliopsida</taxon>
        <taxon>eudicotyledons</taxon>
        <taxon>Gunneridae</taxon>
        <taxon>Pentapetalae</taxon>
        <taxon>asterids</taxon>
        <taxon>Cornales</taxon>
        <taxon>Nyssaceae</taxon>
        <taxon>Davidia</taxon>
    </lineage>
</organism>
<dbReference type="InterPro" id="IPR008942">
    <property type="entry name" value="ENTH_VHS"/>
</dbReference>
<keyword evidence="3" id="KW-0333">Golgi apparatus</keyword>
<dbReference type="GO" id="GO:0005794">
    <property type="term" value="C:Golgi apparatus"/>
    <property type="evidence" value="ECO:0007669"/>
    <property type="project" value="UniProtKB-SubCell"/>
</dbReference>
<reference evidence="7" key="1">
    <citation type="submission" date="2019-08" db="EMBL/GenBank/DDBJ databases">
        <title>Reference gene set and small RNA set construction with multiple tissues from Davidia involucrata Baill.</title>
        <authorList>
            <person name="Yang H."/>
            <person name="Zhou C."/>
            <person name="Li G."/>
            <person name="Wang J."/>
            <person name="Gao P."/>
            <person name="Wang M."/>
            <person name="Wang R."/>
            <person name="Zhao Y."/>
        </authorList>
    </citation>
    <scope>NUCLEOTIDE SEQUENCE</scope>
    <source>
        <tissue evidence="7">Mixed with DoveR01_LX</tissue>
    </source>
</reference>
<gene>
    <name evidence="7" type="ORF">Din_001050</name>
</gene>
<keyword evidence="4" id="KW-0968">Cytoplasmic vesicle</keyword>
<evidence type="ECO:0000256" key="3">
    <source>
        <dbReference type="ARBA" id="ARBA00023034"/>
    </source>
</evidence>
<dbReference type="GO" id="GO:0030276">
    <property type="term" value="F:clathrin binding"/>
    <property type="evidence" value="ECO:0007669"/>
    <property type="project" value="TreeGrafter"/>
</dbReference>
<sequence>MGTLFLDRIKRQASSFLHQRYKTVRLVLTDVTPGELLAEEATNNDPCSPDAKTMTTIAEASYDIDDYWRIVDVLHRRLDNIDWKQWRQSYKSLVLLDFLLTHGPEDFAEEFQCDTDVIQELGTFKHKDEKGFDWGVNMQKKSERILELLHGGETLRQARLKALRITKEIQGFGNSTVSPSPSSSSSSDISQTSSFGSYSTTSSTWNKTGDQLNKHEQSLHTKEAIENHSQMGIRDGKPTILPNNNNENVEWLHHWDCPPIEEKGSLLDSEDDEEEKPNGLISGICSKLVGLSPSKRNGEKVAFRSFSDVGKVTRKKINRQFSIGY</sequence>
<feature type="region of interest" description="Disordered" evidence="5">
    <location>
        <begin position="172"/>
        <end position="245"/>
    </location>
</feature>
<evidence type="ECO:0000259" key="6">
    <source>
        <dbReference type="PROSITE" id="PS50942"/>
    </source>
</evidence>
<protein>
    <submittedName>
        <fullName evidence="7">Putative epsin-2</fullName>
    </submittedName>
</protein>
<accession>A0A5B6YJ30</accession>
<evidence type="ECO:0000256" key="2">
    <source>
        <dbReference type="ARBA" id="ARBA00004555"/>
    </source>
</evidence>
<dbReference type="GO" id="GO:0005886">
    <property type="term" value="C:plasma membrane"/>
    <property type="evidence" value="ECO:0007669"/>
    <property type="project" value="TreeGrafter"/>
</dbReference>
<evidence type="ECO:0000256" key="4">
    <source>
        <dbReference type="ARBA" id="ARBA00023329"/>
    </source>
</evidence>
<dbReference type="Pfam" id="PF01417">
    <property type="entry name" value="ENTH"/>
    <property type="match status" value="1"/>
</dbReference>
<evidence type="ECO:0000256" key="5">
    <source>
        <dbReference type="SAM" id="MobiDB-lite"/>
    </source>
</evidence>
<dbReference type="AlphaFoldDB" id="A0A5B6YJ30"/>
<feature type="compositionally biased region" description="Low complexity" evidence="5">
    <location>
        <begin position="175"/>
        <end position="204"/>
    </location>
</feature>
<dbReference type="EMBL" id="GHES01001050">
    <property type="protein sequence ID" value="MPA31609.1"/>
    <property type="molecule type" value="Transcribed_RNA"/>
</dbReference>
<dbReference type="PROSITE" id="PS50942">
    <property type="entry name" value="ENTH"/>
    <property type="match status" value="1"/>
</dbReference>
<name>A0A5B6YJ30_DAVIN</name>
<dbReference type="PANTHER" id="PTHR12276">
    <property type="entry name" value="EPSIN/ENT-RELATED"/>
    <property type="match status" value="1"/>
</dbReference>
<dbReference type="GO" id="GO:0006897">
    <property type="term" value="P:endocytosis"/>
    <property type="evidence" value="ECO:0007669"/>
    <property type="project" value="TreeGrafter"/>
</dbReference>